<sequence>MKDVGPRNSNFFRCTSRFLIKLGITNGKPPDASAKLTFQSTIGPYSLDKRLNKSSLRSRRTRPSGTISPSGRTTAHLKDSRHVPVGIYAHVRSGRAALFVRRPPPAARRPPPATVAPCGGRRPMKLLTYSTRRDLTFQYHSGPNRNRLAGKKRADYPCLRTK</sequence>
<dbReference type="AlphaFoldDB" id="A0A4C1XUV8"/>
<evidence type="ECO:0000256" key="1">
    <source>
        <dbReference type="SAM" id="MobiDB-lite"/>
    </source>
</evidence>
<protein>
    <submittedName>
        <fullName evidence="2">Uncharacterized protein</fullName>
    </submittedName>
</protein>
<feature type="region of interest" description="Disordered" evidence="1">
    <location>
        <begin position="142"/>
        <end position="162"/>
    </location>
</feature>
<feature type="compositionally biased region" description="Pro residues" evidence="1">
    <location>
        <begin position="102"/>
        <end position="114"/>
    </location>
</feature>
<feature type="region of interest" description="Disordered" evidence="1">
    <location>
        <begin position="51"/>
        <end position="79"/>
    </location>
</feature>
<proteinExistence type="predicted"/>
<name>A0A4C1XUV8_EUMVA</name>
<organism evidence="2 3">
    <name type="scientific">Eumeta variegata</name>
    <name type="common">Bagworm moth</name>
    <name type="synonym">Eumeta japonica</name>
    <dbReference type="NCBI Taxonomy" id="151549"/>
    <lineage>
        <taxon>Eukaryota</taxon>
        <taxon>Metazoa</taxon>
        <taxon>Ecdysozoa</taxon>
        <taxon>Arthropoda</taxon>
        <taxon>Hexapoda</taxon>
        <taxon>Insecta</taxon>
        <taxon>Pterygota</taxon>
        <taxon>Neoptera</taxon>
        <taxon>Endopterygota</taxon>
        <taxon>Lepidoptera</taxon>
        <taxon>Glossata</taxon>
        <taxon>Ditrysia</taxon>
        <taxon>Tineoidea</taxon>
        <taxon>Psychidae</taxon>
        <taxon>Oiketicinae</taxon>
        <taxon>Eumeta</taxon>
    </lineage>
</organism>
<accession>A0A4C1XUV8</accession>
<feature type="compositionally biased region" description="Polar residues" evidence="1">
    <location>
        <begin position="63"/>
        <end position="73"/>
    </location>
</feature>
<keyword evidence="3" id="KW-1185">Reference proteome</keyword>
<reference evidence="2 3" key="1">
    <citation type="journal article" date="2019" name="Commun. Biol.">
        <title>The bagworm genome reveals a unique fibroin gene that provides high tensile strength.</title>
        <authorList>
            <person name="Kono N."/>
            <person name="Nakamura H."/>
            <person name="Ohtoshi R."/>
            <person name="Tomita M."/>
            <person name="Numata K."/>
            <person name="Arakawa K."/>
        </authorList>
    </citation>
    <scope>NUCLEOTIDE SEQUENCE [LARGE SCALE GENOMIC DNA]</scope>
</reference>
<evidence type="ECO:0000313" key="2">
    <source>
        <dbReference type="EMBL" id="GBP66833.1"/>
    </source>
</evidence>
<evidence type="ECO:0000313" key="3">
    <source>
        <dbReference type="Proteomes" id="UP000299102"/>
    </source>
</evidence>
<dbReference type="EMBL" id="BGZK01000968">
    <property type="protein sequence ID" value="GBP66833.1"/>
    <property type="molecule type" value="Genomic_DNA"/>
</dbReference>
<dbReference type="Proteomes" id="UP000299102">
    <property type="component" value="Unassembled WGS sequence"/>
</dbReference>
<comment type="caution">
    <text evidence="2">The sequence shown here is derived from an EMBL/GenBank/DDBJ whole genome shotgun (WGS) entry which is preliminary data.</text>
</comment>
<feature type="region of interest" description="Disordered" evidence="1">
    <location>
        <begin position="102"/>
        <end position="122"/>
    </location>
</feature>
<gene>
    <name evidence="2" type="ORF">EVAR_59530_1</name>
</gene>